<gene>
    <name evidence="1" type="ORF">O0236_001630</name>
</gene>
<proteinExistence type="predicted"/>
<dbReference type="EMBL" id="CP168151">
    <property type="protein sequence ID" value="XFD40035.1"/>
    <property type="molecule type" value="Genomic_DNA"/>
</dbReference>
<organism evidence="1 2">
    <name type="scientific">Lentilactobacillus terminaliae</name>
    <dbReference type="NCBI Taxonomy" id="3003483"/>
    <lineage>
        <taxon>Bacteria</taxon>
        <taxon>Bacillati</taxon>
        <taxon>Bacillota</taxon>
        <taxon>Bacilli</taxon>
        <taxon>Lactobacillales</taxon>
        <taxon>Lactobacillaceae</taxon>
        <taxon>Lentilactobacillus</taxon>
    </lineage>
</organism>
<keyword evidence="2" id="KW-1185">Reference proteome</keyword>
<evidence type="ECO:0000313" key="2">
    <source>
        <dbReference type="Proteomes" id="UP001149860"/>
    </source>
</evidence>
<dbReference type="Proteomes" id="UP001149860">
    <property type="component" value="Chromosome"/>
</dbReference>
<sequence>MTESNRYYQPQNSKDAMRQIEKLFNQYKDAPLTQELMDYHLNLINQLNTDIRKAAEQEGIPERMRSVESMVDAMQKWQSIRLSGKAYNGKMEHFAYVANNSRAKFKRRIHKMKGSSGHRASRH</sequence>
<protein>
    <submittedName>
        <fullName evidence="1">Uncharacterized protein</fullName>
    </submittedName>
</protein>
<reference evidence="1" key="1">
    <citation type="submission" date="2024-08" db="EMBL/GenBank/DDBJ databases">
        <title>Lentilactobacillus sp. nov., isolated from tree bark.</title>
        <authorList>
            <person name="Phuengjayaem S."/>
            <person name="Tanasupawat S."/>
        </authorList>
    </citation>
    <scope>NUCLEOTIDE SEQUENCE</scope>
    <source>
        <strain evidence="1">SPB1-3</strain>
    </source>
</reference>
<evidence type="ECO:0000313" key="1">
    <source>
        <dbReference type="EMBL" id="XFD40035.1"/>
    </source>
</evidence>
<accession>A0ACD5DGE8</accession>
<name>A0ACD5DGE8_9LACO</name>